<organism evidence="1 2">
    <name type="scientific">Nocardiopsis suaedae</name>
    <dbReference type="NCBI Taxonomy" id="3018444"/>
    <lineage>
        <taxon>Bacteria</taxon>
        <taxon>Bacillati</taxon>
        <taxon>Actinomycetota</taxon>
        <taxon>Actinomycetes</taxon>
        <taxon>Streptosporangiales</taxon>
        <taxon>Nocardiopsidaceae</taxon>
        <taxon>Nocardiopsis</taxon>
    </lineage>
</organism>
<dbReference type="NCBIfam" id="NF000539">
    <property type="entry name" value="plantaricin"/>
    <property type="match status" value="1"/>
</dbReference>
<dbReference type="EMBL" id="JAQFWP010000006">
    <property type="protein sequence ID" value="MDA2803853.1"/>
    <property type="molecule type" value="Genomic_DNA"/>
</dbReference>
<name>A0ABT4TGL3_9ACTN</name>
<dbReference type="Proteomes" id="UP001165685">
    <property type="component" value="Unassembled WGS sequence"/>
</dbReference>
<keyword evidence="2" id="KW-1185">Reference proteome</keyword>
<gene>
    <name evidence="1" type="ORF">O4U47_04965</name>
</gene>
<evidence type="ECO:0000313" key="1">
    <source>
        <dbReference type="EMBL" id="MDA2803853.1"/>
    </source>
</evidence>
<dbReference type="InterPro" id="IPR029243">
    <property type="entry name" value="Lantibiotic_alpha"/>
</dbReference>
<reference evidence="1" key="1">
    <citation type="submission" date="2023-01" db="EMBL/GenBank/DDBJ databases">
        <title>Draft genome sequence of Nocardiopsis sp. LSu2-4 isolated from halophytes.</title>
        <authorList>
            <person name="Duangmal K."/>
            <person name="Chantavorakit T."/>
        </authorList>
    </citation>
    <scope>NUCLEOTIDE SEQUENCE</scope>
    <source>
        <strain evidence="1">LSu2-4</strain>
    </source>
</reference>
<dbReference type="Pfam" id="PF14867">
    <property type="entry name" value="Lantibiotic_a"/>
    <property type="match status" value="1"/>
</dbReference>
<evidence type="ECO:0000313" key="2">
    <source>
        <dbReference type="Proteomes" id="UP001165685"/>
    </source>
</evidence>
<accession>A0ABT4TGL3</accession>
<sequence length="60" mass="5991">MTNPNAGILEEIGEQGLAQIIFGADATPNTITGIGCIGISLGLGNPGQVCTLTVECQDGC</sequence>
<dbReference type="RefSeq" id="WP_270676342.1">
    <property type="nucleotide sequence ID" value="NZ_JAQFWP010000006.1"/>
</dbReference>
<protein>
    <submittedName>
        <fullName evidence="1">Plantaricin C family lantibiotic</fullName>
    </submittedName>
</protein>
<comment type="caution">
    <text evidence="1">The sequence shown here is derived from an EMBL/GenBank/DDBJ whole genome shotgun (WGS) entry which is preliminary data.</text>
</comment>
<proteinExistence type="predicted"/>